<evidence type="ECO:0000313" key="9">
    <source>
        <dbReference type="EMBL" id="CAB9530356.1"/>
    </source>
</evidence>
<keyword evidence="5" id="KW-0271">Exosome</keyword>
<dbReference type="InterPro" id="IPR020568">
    <property type="entry name" value="Ribosomal_Su5_D2-typ_SF"/>
</dbReference>
<dbReference type="GO" id="GO:0034476">
    <property type="term" value="P:U5 snRNA 3'-end processing"/>
    <property type="evidence" value="ECO:0007669"/>
    <property type="project" value="TreeGrafter"/>
</dbReference>
<dbReference type="SUPFAM" id="SSF55666">
    <property type="entry name" value="Ribonuclease PH domain 2-like"/>
    <property type="match status" value="1"/>
</dbReference>
<dbReference type="GO" id="GO:0071035">
    <property type="term" value="P:nuclear polyadenylation-dependent rRNA catabolic process"/>
    <property type="evidence" value="ECO:0007669"/>
    <property type="project" value="TreeGrafter"/>
</dbReference>
<dbReference type="GO" id="GO:0035925">
    <property type="term" value="F:mRNA 3'-UTR AU-rich region binding"/>
    <property type="evidence" value="ECO:0007669"/>
    <property type="project" value="TreeGrafter"/>
</dbReference>
<name>A0A9N8F301_9STRA</name>
<dbReference type="GO" id="GO:0034475">
    <property type="term" value="P:U4 snRNA 3'-end processing"/>
    <property type="evidence" value="ECO:0007669"/>
    <property type="project" value="TreeGrafter"/>
</dbReference>
<feature type="domain" description="Exoribonuclease phosphorolytic" evidence="8">
    <location>
        <begin position="230"/>
        <end position="301"/>
    </location>
</feature>
<comment type="similarity">
    <text evidence="3">Belongs to the RNase PH family.</text>
</comment>
<dbReference type="OrthoDB" id="49027at2759"/>
<keyword evidence="4" id="KW-0963">Cytoplasm</keyword>
<dbReference type="GO" id="GO:0071028">
    <property type="term" value="P:nuclear mRNA surveillance"/>
    <property type="evidence" value="ECO:0007669"/>
    <property type="project" value="TreeGrafter"/>
</dbReference>
<dbReference type="GO" id="GO:0034473">
    <property type="term" value="P:U1 snRNA 3'-end processing"/>
    <property type="evidence" value="ECO:0007669"/>
    <property type="project" value="TreeGrafter"/>
</dbReference>
<evidence type="ECO:0000256" key="5">
    <source>
        <dbReference type="ARBA" id="ARBA00022835"/>
    </source>
</evidence>
<proteinExistence type="inferred from homology"/>
<dbReference type="GO" id="GO:0016075">
    <property type="term" value="P:rRNA catabolic process"/>
    <property type="evidence" value="ECO:0007669"/>
    <property type="project" value="TreeGrafter"/>
</dbReference>
<dbReference type="GO" id="GO:0071038">
    <property type="term" value="P:TRAMP-dependent tRNA surveillance pathway"/>
    <property type="evidence" value="ECO:0007669"/>
    <property type="project" value="TreeGrafter"/>
</dbReference>
<dbReference type="Pfam" id="PF03725">
    <property type="entry name" value="RNase_PH_C"/>
    <property type="match status" value="1"/>
</dbReference>
<evidence type="ECO:0000259" key="7">
    <source>
        <dbReference type="Pfam" id="PF01138"/>
    </source>
</evidence>
<keyword evidence="10" id="KW-1185">Reference proteome</keyword>
<evidence type="ECO:0000256" key="1">
    <source>
        <dbReference type="ARBA" id="ARBA00004496"/>
    </source>
</evidence>
<dbReference type="PANTHER" id="PTHR11097">
    <property type="entry name" value="EXOSOME COMPLEX EXONUCLEASE RIBOSOMAL RNA PROCESSING PROTEIN"/>
    <property type="match status" value="1"/>
</dbReference>
<dbReference type="PANTHER" id="PTHR11097:SF8">
    <property type="entry name" value="EXOSOME COMPLEX COMPONENT RRP42"/>
    <property type="match status" value="1"/>
</dbReference>
<dbReference type="AlphaFoldDB" id="A0A9N8F301"/>
<dbReference type="Proteomes" id="UP001153069">
    <property type="component" value="Unassembled WGS sequence"/>
</dbReference>
<protein>
    <recommendedName>
        <fullName evidence="6">Ribosomal RNA-processing protein 42</fullName>
    </recommendedName>
</protein>
<feature type="domain" description="Exoribonuclease phosphorolytic" evidence="7">
    <location>
        <begin position="73"/>
        <end position="184"/>
    </location>
</feature>
<evidence type="ECO:0000313" key="10">
    <source>
        <dbReference type="Proteomes" id="UP001153069"/>
    </source>
</evidence>
<dbReference type="InterPro" id="IPR001247">
    <property type="entry name" value="ExoRNase_PH_dom1"/>
</dbReference>
<dbReference type="EMBL" id="CAICTM010002846">
    <property type="protein sequence ID" value="CAB9530356.1"/>
    <property type="molecule type" value="Genomic_DNA"/>
</dbReference>
<accession>A0A9N8F301</accession>
<evidence type="ECO:0000256" key="6">
    <source>
        <dbReference type="ARBA" id="ARBA00042523"/>
    </source>
</evidence>
<evidence type="ECO:0000256" key="2">
    <source>
        <dbReference type="ARBA" id="ARBA00004604"/>
    </source>
</evidence>
<sequence length="330" mass="35115">MASGLALQLSESEKLYLIDGCADNCRLDGREREDIRQYTIVTSSETTSADGHPPLMLSNGSARLILSSSGSTSTHILCSVKVEVMTPSQSQPNQGNLIVHVEDSLAANSSLSRKKNEEDRNRVQSIISELLATNLIDLESLCIIPYHYAFNVSVDVEILSGTAGSIIDACCHAIRAALQNTLLPKVVPSSIVNDAGTSMDPVGSSSSDLMLESDLSLAQTPSGIDNAAVVVTVTVCHRALTNSYLLLLDASLEEEACCFCQVHVAVDAREGTEPTICALRKTGNGSLPWELLPEITALAVKAVPMAKSSFRVAGSSRNNASLLQTQLDIQ</sequence>
<gene>
    <name evidence="9" type="ORF">SEMRO_2848_G338480.1</name>
</gene>
<reference evidence="9" key="1">
    <citation type="submission" date="2020-06" db="EMBL/GenBank/DDBJ databases">
        <authorList>
            <consortium name="Plant Systems Biology data submission"/>
        </authorList>
    </citation>
    <scope>NUCLEOTIDE SEQUENCE</scope>
    <source>
        <strain evidence="9">D6</strain>
    </source>
</reference>
<dbReference type="InterPro" id="IPR027408">
    <property type="entry name" value="PNPase/RNase_PH_dom_sf"/>
</dbReference>
<evidence type="ECO:0000259" key="8">
    <source>
        <dbReference type="Pfam" id="PF03725"/>
    </source>
</evidence>
<dbReference type="InterPro" id="IPR015847">
    <property type="entry name" value="ExoRNase_PH_dom2"/>
</dbReference>
<dbReference type="InterPro" id="IPR036345">
    <property type="entry name" value="ExoRNase_PH_dom2_sf"/>
</dbReference>
<evidence type="ECO:0000256" key="3">
    <source>
        <dbReference type="ARBA" id="ARBA00006678"/>
    </source>
</evidence>
<dbReference type="GO" id="GO:0005730">
    <property type="term" value="C:nucleolus"/>
    <property type="evidence" value="ECO:0007669"/>
    <property type="project" value="UniProtKB-SubCell"/>
</dbReference>
<dbReference type="InterPro" id="IPR050590">
    <property type="entry name" value="Exosome_comp_Rrp42_subfam"/>
</dbReference>
<evidence type="ECO:0000256" key="4">
    <source>
        <dbReference type="ARBA" id="ARBA00022490"/>
    </source>
</evidence>
<comment type="caution">
    <text evidence="9">The sequence shown here is derived from an EMBL/GenBank/DDBJ whole genome shotgun (WGS) entry which is preliminary data.</text>
</comment>
<dbReference type="Pfam" id="PF01138">
    <property type="entry name" value="RNase_PH"/>
    <property type="match status" value="1"/>
</dbReference>
<dbReference type="GO" id="GO:0000176">
    <property type="term" value="C:nuclear exosome (RNase complex)"/>
    <property type="evidence" value="ECO:0007669"/>
    <property type="project" value="TreeGrafter"/>
</dbReference>
<comment type="subcellular location">
    <subcellularLocation>
        <location evidence="1">Cytoplasm</location>
    </subcellularLocation>
    <subcellularLocation>
        <location evidence="2">Nucleus</location>
        <location evidence="2">Nucleolus</location>
    </subcellularLocation>
</comment>
<organism evidence="9 10">
    <name type="scientific">Seminavis robusta</name>
    <dbReference type="NCBI Taxonomy" id="568900"/>
    <lineage>
        <taxon>Eukaryota</taxon>
        <taxon>Sar</taxon>
        <taxon>Stramenopiles</taxon>
        <taxon>Ochrophyta</taxon>
        <taxon>Bacillariophyta</taxon>
        <taxon>Bacillariophyceae</taxon>
        <taxon>Bacillariophycidae</taxon>
        <taxon>Naviculales</taxon>
        <taxon>Naviculaceae</taxon>
        <taxon>Seminavis</taxon>
    </lineage>
</organism>
<dbReference type="GO" id="GO:0000467">
    <property type="term" value="P:exonucleolytic trimming to generate mature 3'-end of 5.8S rRNA from tricistronic rRNA transcript (SSU-rRNA, 5.8S rRNA, LSU-rRNA)"/>
    <property type="evidence" value="ECO:0007669"/>
    <property type="project" value="TreeGrafter"/>
</dbReference>
<dbReference type="SUPFAM" id="SSF54211">
    <property type="entry name" value="Ribosomal protein S5 domain 2-like"/>
    <property type="match status" value="1"/>
</dbReference>
<dbReference type="Gene3D" id="3.30.230.70">
    <property type="entry name" value="GHMP Kinase, N-terminal domain"/>
    <property type="match status" value="1"/>
</dbReference>
<dbReference type="GO" id="GO:0000177">
    <property type="term" value="C:cytoplasmic exosome (RNase complex)"/>
    <property type="evidence" value="ECO:0007669"/>
    <property type="project" value="TreeGrafter"/>
</dbReference>